<dbReference type="CDD" id="cd10030">
    <property type="entry name" value="UDG-F4_TTUDGA_SPO1dp_like"/>
    <property type="match status" value="1"/>
</dbReference>
<dbReference type="STRING" id="661478.OP10G_0738"/>
<comment type="similarity">
    <text evidence="1">Belongs to the uracil-DNA glycosylase (UDG) superfamily. Type 4 (UDGa) family.</text>
</comment>
<evidence type="ECO:0000256" key="9">
    <source>
        <dbReference type="ARBA" id="ARBA00023204"/>
    </source>
</evidence>
<sequence>MRPDEDIALDDATYYGSAAPLVPPSPDLEVVRQAAMGCRACHLWRLGTQTVFGEGSPNARIMFVGEQPGDKEDLAGRPFVGPSGELLAAAMEEAGIARDDVYITNAVKHFKWIPQAGRRLHQKPNAREIRACLPWLEAELARIKPKAVLLGATAAQSILGSDFKLTKNRGRFVESDLAPYVLATLHPSAILRMPDQELREASRESLVEDLRLLAANVDRRPRGYVA</sequence>
<keyword evidence="5" id="KW-0227">DNA damage</keyword>
<keyword evidence="9" id="KW-0234">DNA repair</keyword>
<evidence type="ECO:0000256" key="8">
    <source>
        <dbReference type="ARBA" id="ARBA00023014"/>
    </source>
</evidence>
<dbReference type="KEGG" id="fgi:OP10G_0738"/>
<dbReference type="GO" id="GO:0046872">
    <property type="term" value="F:metal ion binding"/>
    <property type="evidence" value="ECO:0007669"/>
    <property type="project" value="UniProtKB-KW"/>
</dbReference>
<evidence type="ECO:0000256" key="5">
    <source>
        <dbReference type="ARBA" id="ARBA00022763"/>
    </source>
</evidence>
<proteinExistence type="inferred from homology"/>
<name>A0A068NKV9_FIMGI</name>
<dbReference type="NCBIfam" id="TIGR00758">
    <property type="entry name" value="UDG_fam4"/>
    <property type="match status" value="1"/>
</dbReference>
<keyword evidence="6" id="KW-0378">Hydrolase</keyword>
<dbReference type="eggNOG" id="COG1573">
    <property type="taxonomic scope" value="Bacteria"/>
</dbReference>
<evidence type="ECO:0000256" key="7">
    <source>
        <dbReference type="ARBA" id="ARBA00023004"/>
    </source>
</evidence>
<dbReference type="Proteomes" id="UP000027982">
    <property type="component" value="Chromosome"/>
</dbReference>
<feature type="domain" description="Uracil-DNA glycosylase-like" evidence="10">
    <location>
        <begin position="52"/>
        <end position="211"/>
    </location>
</feature>
<dbReference type="OrthoDB" id="5290748at2"/>
<keyword evidence="8" id="KW-0411">Iron-sulfur</keyword>
<dbReference type="NCBIfam" id="TIGR03914">
    <property type="entry name" value="UDG_fam_dom"/>
    <property type="match status" value="1"/>
</dbReference>
<keyword evidence="7" id="KW-0408">Iron</keyword>
<dbReference type="SMART" id="SM00986">
    <property type="entry name" value="UDG"/>
    <property type="match status" value="1"/>
</dbReference>
<evidence type="ECO:0000256" key="3">
    <source>
        <dbReference type="ARBA" id="ARBA00022485"/>
    </source>
</evidence>
<dbReference type="PANTHER" id="PTHR33693">
    <property type="entry name" value="TYPE-5 URACIL-DNA GLYCOSYLASE"/>
    <property type="match status" value="1"/>
</dbReference>
<dbReference type="Pfam" id="PF03167">
    <property type="entry name" value="UDG"/>
    <property type="match status" value="1"/>
</dbReference>
<dbReference type="InterPro" id="IPR005122">
    <property type="entry name" value="Uracil-DNA_glycosylase-like"/>
</dbReference>
<evidence type="ECO:0000256" key="6">
    <source>
        <dbReference type="ARBA" id="ARBA00022801"/>
    </source>
</evidence>
<evidence type="ECO:0000259" key="10">
    <source>
        <dbReference type="SMART" id="SM00986"/>
    </source>
</evidence>
<dbReference type="SUPFAM" id="SSF52141">
    <property type="entry name" value="Uracil-DNA glycosylase-like"/>
    <property type="match status" value="1"/>
</dbReference>
<evidence type="ECO:0000256" key="4">
    <source>
        <dbReference type="ARBA" id="ARBA00022723"/>
    </source>
</evidence>
<evidence type="ECO:0000313" key="11">
    <source>
        <dbReference type="EMBL" id="AIE84106.1"/>
    </source>
</evidence>
<dbReference type="RefSeq" id="WP_025227248.1">
    <property type="nucleotide sequence ID" value="NZ_CP007139.1"/>
</dbReference>
<keyword evidence="3" id="KW-0004">4Fe-4S</keyword>
<dbReference type="PANTHER" id="PTHR33693:SF9">
    <property type="entry name" value="TYPE-4 URACIL-DNA GLYCOSYLASE"/>
    <property type="match status" value="1"/>
</dbReference>
<evidence type="ECO:0000256" key="1">
    <source>
        <dbReference type="ARBA" id="ARBA00006521"/>
    </source>
</evidence>
<reference evidence="11 12" key="1">
    <citation type="journal article" date="2014" name="PLoS ONE">
        <title>The first complete genome sequence of the class fimbriimonadia in the phylum armatimonadetes.</title>
        <authorList>
            <person name="Hu Z.Y."/>
            <person name="Wang Y.Z."/>
            <person name="Im W.T."/>
            <person name="Wang S.Y."/>
            <person name="Zhao G.P."/>
            <person name="Zheng H.J."/>
            <person name="Quan Z.X."/>
        </authorList>
    </citation>
    <scope>NUCLEOTIDE SEQUENCE [LARGE SCALE GENOMIC DNA]</scope>
    <source>
        <strain evidence="11">Gsoil 348</strain>
    </source>
</reference>
<dbReference type="InterPro" id="IPR036895">
    <property type="entry name" value="Uracil-DNA_glycosylase-like_sf"/>
</dbReference>
<evidence type="ECO:0000313" key="12">
    <source>
        <dbReference type="Proteomes" id="UP000027982"/>
    </source>
</evidence>
<dbReference type="InterPro" id="IPR005273">
    <property type="entry name" value="Ura-DNA_glyco_family4"/>
</dbReference>
<keyword evidence="12" id="KW-1185">Reference proteome</keyword>
<dbReference type="SMART" id="SM00987">
    <property type="entry name" value="UreE_C"/>
    <property type="match status" value="1"/>
</dbReference>
<dbReference type="GO" id="GO:0006281">
    <property type="term" value="P:DNA repair"/>
    <property type="evidence" value="ECO:0007669"/>
    <property type="project" value="UniProtKB-KW"/>
</dbReference>
<dbReference type="InterPro" id="IPR051536">
    <property type="entry name" value="UDG_Type-4/5"/>
</dbReference>
<accession>A0A068NKV9</accession>
<dbReference type="GO" id="GO:0097506">
    <property type="term" value="F:deaminated base DNA N-glycosylase activity"/>
    <property type="evidence" value="ECO:0007669"/>
    <property type="project" value="UniProtKB-ARBA"/>
</dbReference>
<dbReference type="HOGENOM" id="CLU_044815_1_3_0"/>
<gene>
    <name evidence="11" type="ORF">OP10G_0738</name>
</gene>
<dbReference type="EMBL" id="CP007139">
    <property type="protein sequence ID" value="AIE84106.1"/>
    <property type="molecule type" value="Genomic_DNA"/>
</dbReference>
<keyword evidence="4" id="KW-0479">Metal-binding</keyword>
<organism evidence="11 12">
    <name type="scientific">Fimbriimonas ginsengisoli Gsoil 348</name>
    <dbReference type="NCBI Taxonomy" id="661478"/>
    <lineage>
        <taxon>Bacteria</taxon>
        <taxon>Bacillati</taxon>
        <taxon>Armatimonadota</taxon>
        <taxon>Fimbriimonadia</taxon>
        <taxon>Fimbriimonadales</taxon>
        <taxon>Fimbriimonadaceae</taxon>
        <taxon>Fimbriimonas</taxon>
    </lineage>
</organism>
<protein>
    <recommendedName>
        <fullName evidence="2">Type-4 uracil-DNA glycosylase</fullName>
    </recommendedName>
</protein>
<dbReference type="Gene3D" id="3.40.470.10">
    <property type="entry name" value="Uracil-DNA glycosylase-like domain"/>
    <property type="match status" value="1"/>
</dbReference>
<dbReference type="AlphaFoldDB" id="A0A068NKV9"/>
<dbReference type="GO" id="GO:0051539">
    <property type="term" value="F:4 iron, 4 sulfur cluster binding"/>
    <property type="evidence" value="ECO:0007669"/>
    <property type="project" value="UniProtKB-KW"/>
</dbReference>
<evidence type="ECO:0000256" key="2">
    <source>
        <dbReference type="ARBA" id="ARBA00019403"/>
    </source>
</evidence>